<comment type="caution">
    <text evidence="7">The sequence shown here is derived from an EMBL/GenBank/DDBJ whole genome shotgun (WGS) entry which is preliminary data.</text>
</comment>
<reference evidence="7" key="1">
    <citation type="journal article" date="2014" name="Front. Microbiol.">
        <title>High frequency of phylogenetically diverse reductive dehalogenase-homologous genes in deep subseafloor sedimentary metagenomes.</title>
        <authorList>
            <person name="Kawai M."/>
            <person name="Futagami T."/>
            <person name="Toyoda A."/>
            <person name="Takaki Y."/>
            <person name="Nishi S."/>
            <person name="Hori S."/>
            <person name="Arai W."/>
            <person name="Tsubouchi T."/>
            <person name="Morono Y."/>
            <person name="Uchiyama I."/>
            <person name="Ito T."/>
            <person name="Fujiyama A."/>
            <person name="Inagaki F."/>
            <person name="Takami H."/>
        </authorList>
    </citation>
    <scope>NUCLEOTIDE SEQUENCE</scope>
    <source>
        <strain evidence="7">Expedition CK06-06</strain>
    </source>
</reference>
<keyword evidence="2" id="KW-0479">Metal-binding</keyword>
<keyword evidence="1" id="KW-0004">4Fe-4S</keyword>
<evidence type="ECO:0000256" key="4">
    <source>
        <dbReference type="ARBA" id="ARBA00023004"/>
    </source>
</evidence>
<gene>
    <name evidence="7" type="ORF">S01H1_78159</name>
</gene>
<accession>X0Y519</accession>
<evidence type="ECO:0000256" key="2">
    <source>
        <dbReference type="ARBA" id="ARBA00022723"/>
    </source>
</evidence>
<dbReference type="GO" id="GO:0016491">
    <property type="term" value="F:oxidoreductase activity"/>
    <property type="evidence" value="ECO:0007669"/>
    <property type="project" value="UniProtKB-ARBA"/>
</dbReference>
<evidence type="ECO:0000313" key="7">
    <source>
        <dbReference type="EMBL" id="GAG43783.1"/>
    </source>
</evidence>
<organism evidence="7">
    <name type="scientific">marine sediment metagenome</name>
    <dbReference type="NCBI Taxonomy" id="412755"/>
    <lineage>
        <taxon>unclassified sequences</taxon>
        <taxon>metagenomes</taxon>
        <taxon>ecological metagenomes</taxon>
    </lineage>
</organism>
<evidence type="ECO:0000256" key="3">
    <source>
        <dbReference type="ARBA" id="ARBA00022737"/>
    </source>
</evidence>
<dbReference type="PANTHER" id="PTHR32479">
    <property type="entry name" value="GLYCOLATE OXIDASE IRON-SULFUR SUBUNIT"/>
    <property type="match status" value="1"/>
</dbReference>
<feature type="non-terminal residue" evidence="7">
    <location>
        <position position="1"/>
    </location>
</feature>
<evidence type="ECO:0000256" key="5">
    <source>
        <dbReference type="ARBA" id="ARBA00023014"/>
    </source>
</evidence>
<dbReference type="AlphaFoldDB" id="X0Y519"/>
<dbReference type="InterPro" id="IPR004017">
    <property type="entry name" value="Cys_rich_dom"/>
</dbReference>
<dbReference type="Pfam" id="PF02754">
    <property type="entry name" value="CCG"/>
    <property type="match status" value="2"/>
</dbReference>
<name>X0Y519_9ZZZZ</name>
<dbReference type="GO" id="GO:0051539">
    <property type="term" value="F:4 iron, 4 sulfur cluster binding"/>
    <property type="evidence" value="ECO:0007669"/>
    <property type="project" value="UniProtKB-KW"/>
</dbReference>
<sequence length="231" mass="25585">LLPGPWRNLEQLLPRVSARPFTARGVVGSPADGPPRFRVAFLSGCMMPYIYDRVHEATVRVLVRHGCEVVVPSEQVCCGALHLHTGDRQEAKRLARRNIDVFLAENVDAIIVNVAGCGAAMKEYGELLKDDTCYAERASRFSALVKDVTEFLADLPLSDGLDPLHQVVTYQDPCHLLHAQGIKSQPRALLQAIPGLELVEMSHPDQCCGSGGLYNILHPRMAERLLQRKMR</sequence>
<keyword evidence="3" id="KW-0677">Repeat</keyword>
<dbReference type="PANTHER" id="PTHR32479:SF17">
    <property type="entry name" value="GLYCOLATE OXIDASE IRON-SULFUR SUBUNIT"/>
    <property type="match status" value="1"/>
</dbReference>
<proteinExistence type="predicted"/>
<protein>
    <recommendedName>
        <fullName evidence="6">Cysteine-rich domain-containing protein</fullName>
    </recommendedName>
</protein>
<dbReference type="EMBL" id="BARS01052584">
    <property type="protein sequence ID" value="GAG43783.1"/>
    <property type="molecule type" value="Genomic_DNA"/>
</dbReference>
<keyword evidence="4" id="KW-0408">Iron</keyword>
<evidence type="ECO:0000256" key="1">
    <source>
        <dbReference type="ARBA" id="ARBA00022485"/>
    </source>
</evidence>
<feature type="domain" description="Cysteine-rich" evidence="6">
    <location>
        <begin position="39"/>
        <end position="122"/>
    </location>
</feature>
<feature type="non-terminal residue" evidence="7">
    <location>
        <position position="231"/>
    </location>
</feature>
<dbReference type="GO" id="GO:0046872">
    <property type="term" value="F:metal ion binding"/>
    <property type="evidence" value="ECO:0007669"/>
    <property type="project" value="UniProtKB-KW"/>
</dbReference>
<feature type="domain" description="Cysteine-rich" evidence="6">
    <location>
        <begin position="168"/>
        <end position="231"/>
    </location>
</feature>
<keyword evidence="5" id="KW-0411">Iron-sulfur</keyword>
<evidence type="ECO:0000259" key="6">
    <source>
        <dbReference type="Pfam" id="PF02754"/>
    </source>
</evidence>